<organism evidence="2 3">
    <name type="scientific">Dictyostelium firmibasis</name>
    <dbReference type="NCBI Taxonomy" id="79012"/>
    <lineage>
        <taxon>Eukaryota</taxon>
        <taxon>Amoebozoa</taxon>
        <taxon>Evosea</taxon>
        <taxon>Eumycetozoa</taxon>
        <taxon>Dictyostelia</taxon>
        <taxon>Dictyosteliales</taxon>
        <taxon>Dictyosteliaceae</taxon>
        <taxon>Dictyostelium</taxon>
    </lineage>
</organism>
<dbReference type="Proteomes" id="UP001344447">
    <property type="component" value="Unassembled WGS sequence"/>
</dbReference>
<proteinExistence type="predicted"/>
<gene>
    <name evidence="2" type="ORF">RB653_007685</name>
</gene>
<sequence>MLSIKTCRSIINLASKQQTQQIFSVGYAKVVKKGRPGKKVQDEDQERVDSSKYDVKVSKASYQKIIQRFSTLFRRPDSIDLNRSDEEQELRKIIYNYNKYSEEIVVERDREEEEKLNHQWDAIMELPEDLRKIALLIQTDQEMPLIPFLYDTPPTKVDPKKSVQLKKKDKSLKPSQRELLTNSIQS</sequence>
<evidence type="ECO:0000256" key="1">
    <source>
        <dbReference type="SAM" id="MobiDB-lite"/>
    </source>
</evidence>
<feature type="region of interest" description="Disordered" evidence="1">
    <location>
        <begin position="157"/>
        <end position="186"/>
    </location>
</feature>
<dbReference type="EMBL" id="JAVFKY010000005">
    <property type="protein sequence ID" value="KAK5576541.1"/>
    <property type="molecule type" value="Genomic_DNA"/>
</dbReference>
<keyword evidence="3" id="KW-1185">Reference proteome</keyword>
<evidence type="ECO:0000313" key="3">
    <source>
        <dbReference type="Proteomes" id="UP001344447"/>
    </source>
</evidence>
<comment type="caution">
    <text evidence="2">The sequence shown here is derived from an EMBL/GenBank/DDBJ whole genome shotgun (WGS) entry which is preliminary data.</text>
</comment>
<dbReference type="AlphaFoldDB" id="A0AAN7YP91"/>
<accession>A0AAN7YP91</accession>
<name>A0AAN7YP91_9MYCE</name>
<protein>
    <submittedName>
        <fullName evidence="2">Uncharacterized protein</fullName>
    </submittedName>
</protein>
<evidence type="ECO:0000313" key="2">
    <source>
        <dbReference type="EMBL" id="KAK5576541.1"/>
    </source>
</evidence>
<reference evidence="2 3" key="1">
    <citation type="submission" date="2023-11" db="EMBL/GenBank/DDBJ databases">
        <title>Dfirmibasis_genome.</title>
        <authorList>
            <person name="Edelbroek B."/>
            <person name="Kjellin J."/>
            <person name="Jerlstrom-Hultqvist J."/>
            <person name="Soderbom F."/>
        </authorList>
    </citation>
    <scope>NUCLEOTIDE SEQUENCE [LARGE SCALE GENOMIC DNA]</scope>
    <source>
        <strain evidence="2 3">TNS-C-14</strain>
    </source>
</reference>